<dbReference type="EMBL" id="JAIWOZ010000003">
    <property type="protein sequence ID" value="KAH6607656.1"/>
    <property type="molecule type" value="Genomic_DNA"/>
</dbReference>
<organism evidence="1 2">
    <name type="scientific">Trichoderma cornu-damae</name>
    <dbReference type="NCBI Taxonomy" id="654480"/>
    <lineage>
        <taxon>Eukaryota</taxon>
        <taxon>Fungi</taxon>
        <taxon>Dikarya</taxon>
        <taxon>Ascomycota</taxon>
        <taxon>Pezizomycotina</taxon>
        <taxon>Sordariomycetes</taxon>
        <taxon>Hypocreomycetidae</taxon>
        <taxon>Hypocreales</taxon>
        <taxon>Hypocreaceae</taxon>
        <taxon>Trichoderma</taxon>
    </lineage>
</organism>
<dbReference type="Proteomes" id="UP000827724">
    <property type="component" value="Unassembled WGS sequence"/>
</dbReference>
<sequence>MNLSFKANFCEALSTSQLATHKFVFLMKPQVPIVTLSIAFMSRTTPTAHGPFLRERKAKSPYLHCRQWDTARCSQWRRRLLAQTTKTSVRVNKVYLMFRVEVDEAAAQHGVSRSSEFASVYEGILANPEIRGSRVSVATPADFKDLKRARKF</sequence>
<proteinExistence type="predicted"/>
<protein>
    <submittedName>
        <fullName evidence="1">Uncharacterized protein</fullName>
    </submittedName>
</protein>
<evidence type="ECO:0000313" key="2">
    <source>
        <dbReference type="Proteomes" id="UP000827724"/>
    </source>
</evidence>
<name>A0A9P8TTQ6_9HYPO</name>
<comment type="caution">
    <text evidence="1">The sequence shown here is derived from an EMBL/GenBank/DDBJ whole genome shotgun (WGS) entry which is preliminary data.</text>
</comment>
<keyword evidence="2" id="KW-1185">Reference proteome</keyword>
<dbReference type="OrthoDB" id="10254221at2759"/>
<reference evidence="1" key="1">
    <citation type="submission" date="2021-08" db="EMBL/GenBank/DDBJ databases">
        <title>Chromosome-Level Trichoderma cornu-damae using Hi-C Data.</title>
        <authorList>
            <person name="Kim C.S."/>
        </authorList>
    </citation>
    <scope>NUCLEOTIDE SEQUENCE</scope>
    <source>
        <strain evidence="1">KA19-0412C</strain>
    </source>
</reference>
<accession>A0A9P8TTQ6</accession>
<gene>
    <name evidence="1" type="ORF">Trco_003969</name>
</gene>
<evidence type="ECO:0000313" key="1">
    <source>
        <dbReference type="EMBL" id="KAH6607656.1"/>
    </source>
</evidence>
<dbReference type="AlphaFoldDB" id="A0A9P8TTQ6"/>